<comment type="caution">
    <text evidence="3">The sequence shown here is derived from an EMBL/GenBank/DDBJ whole genome shotgun (WGS) entry which is preliminary data.</text>
</comment>
<proteinExistence type="predicted"/>
<evidence type="ECO:0008006" key="5">
    <source>
        <dbReference type="Google" id="ProtNLM"/>
    </source>
</evidence>
<evidence type="ECO:0000313" key="3">
    <source>
        <dbReference type="EMBL" id="KAK9294190.1"/>
    </source>
</evidence>
<keyword evidence="4" id="KW-1185">Reference proteome</keyword>
<gene>
    <name evidence="3" type="ORF">QLX08_011113</name>
</gene>
<organism evidence="3 4">
    <name type="scientific">Tetragonisca angustula</name>
    <dbReference type="NCBI Taxonomy" id="166442"/>
    <lineage>
        <taxon>Eukaryota</taxon>
        <taxon>Metazoa</taxon>
        <taxon>Ecdysozoa</taxon>
        <taxon>Arthropoda</taxon>
        <taxon>Hexapoda</taxon>
        <taxon>Insecta</taxon>
        <taxon>Pterygota</taxon>
        <taxon>Neoptera</taxon>
        <taxon>Endopterygota</taxon>
        <taxon>Hymenoptera</taxon>
        <taxon>Apocrita</taxon>
        <taxon>Aculeata</taxon>
        <taxon>Apoidea</taxon>
        <taxon>Anthophila</taxon>
        <taxon>Apidae</taxon>
        <taxon>Tetragonisca</taxon>
    </lineage>
</organism>
<feature type="chain" id="PRO_5043699130" description="SEFIR domain-containing protein" evidence="2">
    <location>
        <begin position="21"/>
        <end position="599"/>
    </location>
</feature>
<feature type="transmembrane region" description="Helical" evidence="1">
    <location>
        <begin position="332"/>
        <end position="354"/>
    </location>
</feature>
<dbReference type="Gene3D" id="3.40.50.11530">
    <property type="match status" value="1"/>
</dbReference>
<accession>A0AAW0Z9N7</accession>
<keyword evidence="2" id="KW-0732">Signal</keyword>
<dbReference type="PROSITE" id="PS51257">
    <property type="entry name" value="PROKAR_LIPOPROTEIN"/>
    <property type="match status" value="1"/>
</dbReference>
<dbReference type="Proteomes" id="UP001432146">
    <property type="component" value="Unassembled WGS sequence"/>
</dbReference>
<keyword evidence="1" id="KW-0472">Membrane</keyword>
<evidence type="ECO:0000313" key="4">
    <source>
        <dbReference type="Proteomes" id="UP001432146"/>
    </source>
</evidence>
<evidence type="ECO:0000256" key="1">
    <source>
        <dbReference type="SAM" id="Phobius"/>
    </source>
</evidence>
<feature type="signal peptide" evidence="2">
    <location>
        <begin position="1"/>
        <end position="20"/>
    </location>
</feature>
<dbReference type="AlphaFoldDB" id="A0AAW0Z9N7"/>
<evidence type="ECO:0000256" key="2">
    <source>
        <dbReference type="SAM" id="SignalP"/>
    </source>
</evidence>
<keyword evidence="1" id="KW-1133">Transmembrane helix</keyword>
<sequence length="599" mass="70277">MLKGYTITAFLMVFTCFSFGCNYICDSDGCKRPTSNSKNNIYMKYCASEDIFTDVNFSIIEDQNASESLAILQINLQPPKNICKYVMTLLANPLVSETKCMNYKFHNFRGTETHTKSAICFVPDEEQYQNTTRIFVPYIFTACYSVQFFFGKDATMIKHNKFIKTKYIQTEIMKPTLECTYDYNTIPGNIEKKTGHLEVQLYKPMVTAGVIKLGTLWYDSSGNESCSFNNEEFSNDVWSFNVLDEYLGNKNHDFNTTLLMNEIYERNLTFQTEISQKANYCISIFSYRDIRCINNTLWKPNDICLWYQSCKNITIYNLGIQTNINYDTVSHLYLLITIIALTAFAITMYFIYIIRFCNIRKKSFYTNSLDRNILKTNETECMKSKMYTSIDYQKRVKCKDDNVTNSDIILLYPKGSESFMALMADFRGLLNRICVVHDWYDGKEWNYVAEIGAFDWFAEMLYKECRVVWIDTPIMRSLITQRLNKNSFLKNSEQYSFVKIGDFRDAVFPTIFNLSKRNNEQSVLHKPKHFIVRLKEFDNFENDNDPFVDLSPHMRYFIPQDLNLLCSDLSALNSIIVPFKSEEDLMKQHLHYAKLNFYK</sequence>
<protein>
    <recommendedName>
        <fullName evidence="5">SEFIR domain-containing protein</fullName>
    </recommendedName>
</protein>
<name>A0AAW0Z9N7_9HYME</name>
<keyword evidence="1" id="KW-0812">Transmembrane</keyword>
<dbReference type="EMBL" id="JAWNGG020000339">
    <property type="protein sequence ID" value="KAK9294190.1"/>
    <property type="molecule type" value="Genomic_DNA"/>
</dbReference>
<reference evidence="3 4" key="1">
    <citation type="submission" date="2024-05" db="EMBL/GenBank/DDBJ databases">
        <title>The nuclear and mitochondrial genome assemblies of Tetragonisca angustula (Apidae: Meliponini), a tiny yet remarkable pollinator in the Neotropics.</title>
        <authorList>
            <person name="Ferrari R."/>
            <person name="Ricardo P.C."/>
            <person name="Dias F.C."/>
            <person name="Araujo N.S."/>
            <person name="Soares D.O."/>
            <person name="Zhou Q.-S."/>
            <person name="Zhu C.-D."/>
            <person name="Coutinho L."/>
            <person name="Airas M.C."/>
            <person name="Batista T.M."/>
        </authorList>
    </citation>
    <scope>NUCLEOTIDE SEQUENCE [LARGE SCALE GENOMIC DNA]</scope>
    <source>
        <strain evidence="3">ASF017062</strain>
        <tissue evidence="3">Abdomen</tissue>
    </source>
</reference>